<dbReference type="AlphaFoldDB" id="A0A1F6VKF3"/>
<dbReference type="InterPro" id="IPR051626">
    <property type="entry name" value="Oxidoreductase_gamma_subunit"/>
</dbReference>
<reference evidence="3 4" key="1">
    <citation type="journal article" date="2016" name="Nat. Commun.">
        <title>Thousands of microbial genomes shed light on interconnected biogeochemical processes in an aquifer system.</title>
        <authorList>
            <person name="Anantharaman K."/>
            <person name="Brown C.T."/>
            <person name="Hug L.A."/>
            <person name="Sharon I."/>
            <person name="Castelle C.J."/>
            <person name="Probst A.J."/>
            <person name="Thomas B.C."/>
            <person name="Singh A."/>
            <person name="Wilkins M.J."/>
            <person name="Karaoz U."/>
            <person name="Brodie E.L."/>
            <person name="Williams K.H."/>
            <person name="Hubbard S.S."/>
            <person name="Banfield J.F."/>
        </authorList>
    </citation>
    <scope>NUCLEOTIDE SEQUENCE [LARGE SCALE GENOMIC DNA]</scope>
</reference>
<sequence length="194" mass="20938">MFQVRIHGRGGQGVVTAAEMLSIAAFEEGRHAQAFPSFGSERTGAPVVAYVRIADGEIRLREPIMEPDALIIQDPTLLHQVDVFAGLKRDGYLLINTRRSFDDLGLGDFVKGWHPERLCTVCATELALKHVGRPVPNVPLLGGFAAVTGLVHLESVLEAIRQTFSGKVAAGNIAAATEAFDIVQREMQAATEHA</sequence>
<dbReference type="InterPro" id="IPR002869">
    <property type="entry name" value="Pyrv_flavodox_OxRed_cen"/>
</dbReference>
<evidence type="ECO:0000313" key="3">
    <source>
        <dbReference type="EMBL" id="OGI70058.1"/>
    </source>
</evidence>
<name>A0A1F6VKF3_9PROT</name>
<dbReference type="Pfam" id="PF01558">
    <property type="entry name" value="POR"/>
    <property type="match status" value="1"/>
</dbReference>
<dbReference type="PANTHER" id="PTHR43366">
    <property type="entry name" value="PYRUVATE SYNTHASE SUBUNIT PORC"/>
    <property type="match status" value="1"/>
</dbReference>
<dbReference type="PANTHER" id="PTHR43366:SF1">
    <property type="entry name" value="PYRUVATE SYNTHASE SUBUNIT PORC"/>
    <property type="match status" value="1"/>
</dbReference>
<dbReference type="Gene3D" id="3.40.920.10">
    <property type="entry name" value="Pyruvate-ferredoxin oxidoreductase, PFOR, domain III"/>
    <property type="match status" value="1"/>
</dbReference>
<proteinExistence type="predicted"/>
<dbReference type="InterPro" id="IPR019752">
    <property type="entry name" value="Pyrv/ketoisovalerate_OxRed_cat"/>
</dbReference>
<evidence type="ECO:0000256" key="1">
    <source>
        <dbReference type="ARBA" id="ARBA00023002"/>
    </source>
</evidence>
<dbReference type="SUPFAM" id="SSF53323">
    <property type="entry name" value="Pyruvate-ferredoxin oxidoreductase, PFOR, domain III"/>
    <property type="match status" value="1"/>
</dbReference>
<accession>A0A1F6VKF3</accession>
<dbReference type="GO" id="GO:0016625">
    <property type="term" value="F:oxidoreductase activity, acting on the aldehyde or oxo group of donors, iron-sulfur protein as acceptor"/>
    <property type="evidence" value="ECO:0007669"/>
    <property type="project" value="InterPro"/>
</dbReference>
<keyword evidence="1" id="KW-0560">Oxidoreductase</keyword>
<feature type="domain" description="Pyruvate/ketoisovalerate oxidoreductase catalytic" evidence="2">
    <location>
        <begin position="10"/>
        <end position="180"/>
    </location>
</feature>
<dbReference type="EMBL" id="MFSP01000008">
    <property type="protein sequence ID" value="OGI70058.1"/>
    <property type="molecule type" value="Genomic_DNA"/>
</dbReference>
<dbReference type="NCBIfam" id="TIGR02175">
    <property type="entry name" value="PorC_KorC"/>
    <property type="match status" value="1"/>
</dbReference>
<evidence type="ECO:0000259" key="2">
    <source>
        <dbReference type="Pfam" id="PF01558"/>
    </source>
</evidence>
<evidence type="ECO:0000313" key="4">
    <source>
        <dbReference type="Proteomes" id="UP000179076"/>
    </source>
</evidence>
<dbReference type="InterPro" id="IPR011894">
    <property type="entry name" value="PorC_KorC"/>
</dbReference>
<protein>
    <submittedName>
        <fullName evidence="3">2-oxoacid:acceptor oxidoreductase</fullName>
    </submittedName>
</protein>
<gene>
    <name evidence="3" type="ORF">A2W18_03450</name>
</gene>
<dbReference type="Proteomes" id="UP000179076">
    <property type="component" value="Unassembled WGS sequence"/>
</dbReference>
<organism evidence="3 4">
    <name type="scientific">Candidatus Muproteobacteria bacterium RBG_16_60_9</name>
    <dbReference type="NCBI Taxonomy" id="1817755"/>
    <lineage>
        <taxon>Bacteria</taxon>
        <taxon>Pseudomonadati</taxon>
        <taxon>Pseudomonadota</taxon>
        <taxon>Candidatus Muproteobacteria</taxon>
    </lineage>
</organism>
<comment type="caution">
    <text evidence="3">The sequence shown here is derived from an EMBL/GenBank/DDBJ whole genome shotgun (WGS) entry which is preliminary data.</text>
</comment>